<dbReference type="GeneID" id="93862189"/>
<organism evidence="1 2">
    <name type="scientific">Rothia aeria</name>
    <dbReference type="NCBI Taxonomy" id="172042"/>
    <lineage>
        <taxon>Bacteria</taxon>
        <taxon>Bacillati</taxon>
        <taxon>Actinomycetota</taxon>
        <taxon>Actinomycetes</taxon>
        <taxon>Micrococcales</taxon>
        <taxon>Micrococcaceae</taxon>
        <taxon>Rothia</taxon>
    </lineage>
</organism>
<dbReference type="Proteomes" id="UP000282386">
    <property type="component" value="Chromosome"/>
</dbReference>
<evidence type="ECO:0000313" key="2">
    <source>
        <dbReference type="Proteomes" id="UP000282386"/>
    </source>
</evidence>
<dbReference type="AlphaFoldDB" id="A0A7T9UM74"/>
<name>A0A7T9UM74_9MICC</name>
<protein>
    <submittedName>
        <fullName evidence="1">Uncharacterized protein</fullName>
    </submittedName>
</protein>
<sequence>MFKNILQKSVHGVIVSGYTENTGGKQFYQPMYRWLFFELEDGFAVFSSNDGDIEVELADEITCLFDIEEGDIFTLMHITNEDLGVIHSVECQRDALGNLIEVTICTHKKNITLNSLTLEGFEISIA</sequence>
<accession>A0A7T9UM74</accession>
<dbReference type="EMBL" id="LR134479">
    <property type="protein sequence ID" value="VEI24335.1"/>
    <property type="molecule type" value="Genomic_DNA"/>
</dbReference>
<dbReference type="RefSeq" id="WP_006887642.1">
    <property type="nucleotide sequence ID" value="NZ_CAUPAD010000004.1"/>
</dbReference>
<gene>
    <name evidence="1" type="ORF">NCTC10207_02031</name>
</gene>
<evidence type="ECO:0000313" key="1">
    <source>
        <dbReference type="EMBL" id="VEI24335.1"/>
    </source>
</evidence>
<reference evidence="1 2" key="1">
    <citation type="submission" date="2018-12" db="EMBL/GenBank/DDBJ databases">
        <authorList>
            <consortium name="Pathogen Informatics"/>
        </authorList>
    </citation>
    <scope>NUCLEOTIDE SEQUENCE [LARGE SCALE GENOMIC DNA]</scope>
    <source>
        <strain evidence="1 2">NCTC10207</strain>
    </source>
</reference>
<proteinExistence type="predicted"/>